<feature type="domain" description="Microcystin LR degradation protein MlrC N-terminal" evidence="3">
    <location>
        <begin position="3"/>
        <end position="285"/>
    </location>
</feature>
<evidence type="ECO:0000256" key="1">
    <source>
        <dbReference type="PIRNR" id="PIRNR012702"/>
    </source>
</evidence>
<comment type="similarity">
    <text evidence="1">Belongs to the peptidase M81 family.</text>
</comment>
<comment type="cofactor">
    <cofactor evidence="1">
        <name>Zn(2+)</name>
        <dbReference type="ChEBI" id="CHEBI:29105"/>
    </cofactor>
    <text evidence="1">Binds 1 zinc ion per subunit.</text>
</comment>
<keyword evidence="1" id="KW-0378">Hydrolase</keyword>
<comment type="caution">
    <text evidence="4">The sequence shown here is derived from an EMBL/GenBank/DDBJ whole genome shotgun (WGS) entry which is preliminary data.</text>
</comment>
<dbReference type="InterPro" id="IPR009197">
    <property type="entry name" value="MlrC"/>
</dbReference>
<keyword evidence="1" id="KW-0479">Metal-binding</keyword>
<dbReference type="Pfam" id="PF07171">
    <property type="entry name" value="MlrC_C"/>
    <property type="match status" value="1"/>
</dbReference>
<dbReference type="Pfam" id="PF07364">
    <property type="entry name" value="DUF1485"/>
    <property type="match status" value="1"/>
</dbReference>
<dbReference type="Proteomes" id="UP001595629">
    <property type="component" value="Unassembled WGS sequence"/>
</dbReference>
<dbReference type="RefSeq" id="WP_386736899.1">
    <property type="nucleotide sequence ID" value="NZ_JBHRXI010000017.1"/>
</dbReference>
<feature type="domain" description="Microcystin LR degradation protein MlrC C-terminal" evidence="2">
    <location>
        <begin position="295"/>
        <end position="467"/>
    </location>
</feature>
<evidence type="ECO:0000313" key="4">
    <source>
        <dbReference type="EMBL" id="MFC3615631.1"/>
    </source>
</evidence>
<accession>A0ABV7TJ52</accession>
<dbReference type="EMBL" id="JBHRXI010000017">
    <property type="protein sequence ID" value="MFC3615631.1"/>
    <property type="molecule type" value="Genomic_DNA"/>
</dbReference>
<comment type="function">
    <text evidence="1">Involved in peptidolytic degradation of cyclic heptapeptide hepatotoxin microcystin (MC).</text>
</comment>
<keyword evidence="1" id="KW-0645">Protease</keyword>
<protein>
    <recommendedName>
        <fullName evidence="1">Microcystinase C</fullName>
        <shortName evidence="1">MlrC</shortName>
    </recommendedName>
</protein>
<evidence type="ECO:0000313" key="5">
    <source>
        <dbReference type="Proteomes" id="UP001595629"/>
    </source>
</evidence>
<evidence type="ECO:0000259" key="3">
    <source>
        <dbReference type="Pfam" id="PF07364"/>
    </source>
</evidence>
<dbReference type="PIRSF" id="PIRSF012702">
    <property type="entry name" value="UCP012702"/>
    <property type="match status" value="1"/>
</dbReference>
<name>A0ABV7TJ52_9RHOB</name>
<keyword evidence="1" id="KW-0482">Metalloprotease</keyword>
<gene>
    <name evidence="4" type="ORF">ACFORG_17880</name>
</gene>
<proteinExistence type="inferred from homology"/>
<dbReference type="InterPro" id="IPR010799">
    <property type="entry name" value="MlrC_C"/>
</dbReference>
<keyword evidence="5" id="KW-1185">Reference proteome</keyword>
<organism evidence="4 5">
    <name type="scientific">Lutimaribacter marinistellae</name>
    <dbReference type="NCBI Taxonomy" id="1820329"/>
    <lineage>
        <taxon>Bacteria</taxon>
        <taxon>Pseudomonadati</taxon>
        <taxon>Pseudomonadota</taxon>
        <taxon>Alphaproteobacteria</taxon>
        <taxon>Rhodobacterales</taxon>
        <taxon>Roseobacteraceae</taxon>
        <taxon>Lutimaribacter</taxon>
    </lineage>
</organism>
<evidence type="ECO:0000259" key="2">
    <source>
        <dbReference type="Pfam" id="PF07171"/>
    </source>
</evidence>
<reference evidence="5" key="1">
    <citation type="journal article" date="2019" name="Int. J. Syst. Evol. Microbiol.">
        <title>The Global Catalogue of Microorganisms (GCM) 10K type strain sequencing project: providing services to taxonomists for standard genome sequencing and annotation.</title>
        <authorList>
            <consortium name="The Broad Institute Genomics Platform"/>
            <consortium name="The Broad Institute Genome Sequencing Center for Infectious Disease"/>
            <person name="Wu L."/>
            <person name="Ma J."/>
        </authorList>
    </citation>
    <scope>NUCLEOTIDE SEQUENCE [LARGE SCALE GENOMIC DNA]</scope>
    <source>
        <strain evidence="5">KCTC 42911</strain>
    </source>
</reference>
<sequence>MKLMIASLVTETNSFSPIPTGRLAFETGLLTREGSRAEPRMHNVSLHVWCRMGEERGWDIAESLTAAAQPAGLTTRTVFEAFRDEILRDLETHRPDIFLINMHGAMMADGYDDCEGDLTARARAILGPDKVIGLELDPHNHLTDAMLDNATLIVNYKEYPHIDPADRAVELFEMAADAAQGKTRPVMRAHDCRMLTIIRTLMEPGKSFVQSMKDAEGHDGVLSVSLTHGFPWGDVADVGAKTLAITDGDAEKAARVAEEFAAKLWDIRDGLRADYPNIPTALDMAEAATEFPVTLADMGDNAGGGAPSDSTYFLQEILRRGIKDIALAPFWDPVLVTMCQDAGVGARMRVRIGGKICAESGAAMDLEVTVRGIRENMSQTVAEASISLGTGVWLEADGVHLILSSKRTQCFSPSVLEDLGLDISTLRFMVPKSTNHFYQNFARVSAQVIHVGSPGTVTPDMTIIPFTKRDGTFWPKVENPSPDLKHEMIEERTS</sequence>
<dbReference type="InterPro" id="IPR015995">
    <property type="entry name" value="MlrC_N"/>
</dbReference>